<dbReference type="EMBL" id="GGEC01084405">
    <property type="protein sequence ID" value="MBX64889.1"/>
    <property type="molecule type" value="Transcribed_RNA"/>
</dbReference>
<evidence type="ECO:0000313" key="1">
    <source>
        <dbReference type="EMBL" id="MBX64889.1"/>
    </source>
</evidence>
<name>A0A2P2QD73_RHIMU</name>
<reference evidence="1" key="1">
    <citation type="submission" date="2018-02" db="EMBL/GenBank/DDBJ databases">
        <title>Rhizophora mucronata_Transcriptome.</title>
        <authorList>
            <person name="Meera S.P."/>
            <person name="Sreeshan A."/>
            <person name="Augustine A."/>
        </authorList>
    </citation>
    <scope>NUCLEOTIDE SEQUENCE</scope>
    <source>
        <tissue evidence="1">Leaf</tissue>
    </source>
</reference>
<organism evidence="1">
    <name type="scientific">Rhizophora mucronata</name>
    <name type="common">Asiatic mangrove</name>
    <dbReference type="NCBI Taxonomy" id="61149"/>
    <lineage>
        <taxon>Eukaryota</taxon>
        <taxon>Viridiplantae</taxon>
        <taxon>Streptophyta</taxon>
        <taxon>Embryophyta</taxon>
        <taxon>Tracheophyta</taxon>
        <taxon>Spermatophyta</taxon>
        <taxon>Magnoliopsida</taxon>
        <taxon>eudicotyledons</taxon>
        <taxon>Gunneridae</taxon>
        <taxon>Pentapetalae</taxon>
        <taxon>rosids</taxon>
        <taxon>fabids</taxon>
        <taxon>Malpighiales</taxon>
        <taxon>Rhizophoraceae</taxon>
        <taxon>Rhizophora</taxon>
    </lineage>
</organism>
<dbReference type="AlphaFoldDB" id="A0A2P2QD73"/>
<sequence length="41" mass="4937">MHRRPLYLTTSRTMKTIKKVCRKRRSDSYSKFLNLHILTGV</sequence>
<protein>
    <submittedName>
        <fullName evidence="1">Uncharacterized protein</fullName>
    </submittedName>
</protein>
<accession>A0A2P2QD73</accession>
<proteinExistence type="predicted"/>